<evidence type="ECO:0000259" key="3">
    <source>
        <dbReference type="Pfam" id="PF24800"/>
    </source>
</evidence>
<dbReference type="Proteomes" id="UP000247810">
    <property type="component" value="Unassembled WGS sequence"/>
</dbReference>
<keyword evidence="2" id="KW-0472">Membrane</keyword>
<sequence length="338" mass="36617">MAIVTSDGVAIAELVVYIPTALITIFVVLRHGFHRQLGWIYLCIFCGLRIGGAIMEILSKKHPDNTNDETWATILQAIGLSPLLLSSLGLLRRVFDEITQHVPSGPDSKHNIALELLSAYSGVFNRLMGIYSKRATAVSRRSRIVQLLHIPSLIALILAISGGTDQASSNVSEHAGGKTKTRVAIILFLAIYIATCILWSISLNDIHIMVSSQRRIYRVVAVALPLIAVRLLYSLIGDFGDGSSRFSIVDGSVAIRLCMATIEEFLVVLMYTILGVVAPRSSDVSPSPRGLDRPGSQGVSRPDGRPGGPVHGSMDPAYYHVPYAESAAQNAQQQYSGR</sequence>
<feature type="region of interest" description="Disordered" evidence="1">
    <location>
        <begin position="281"/>
        <end position="317"/>
    </location>
</feature>
<gene>
    <name evidence="4" type="ORF">BO71DRAFT_485009</name>
</gene>
<feature type="domain" description="DUF7702" evidence="3">
    <location>
        <begin position="115"/>
        <end position="278"/>
    </location>
</feature>
<keyword evidence="2" id="KW-0812">Transmembrane</keyword>
<feature type="transmembrane region" description="Helical" evidence="2">
    <location>
        <begin position="39"/>
        <end position="58"/>
    </location>
</feature>
<dbReference type="OrthoDB" id="2560628at2759"/>
<organism evidence="4 5">
    <name type="scientific">Aspergillus ellipticus CBS 707.79</name>
    <dbReference type="NCBI Taxonomy" id="1448320"/>
    <lineage>
        <taxon>Eukaryota</taxon>
        <taxon>Fungi</taxon>
        <taxon>Dikarya</taxon>
        <taxon>Ascomycota</taxon>
        <taxon>Pezizomycotina</taxon>
        <taxon>Eurotiomycetes</taxon>
        <taxon>Eurotiomycetidae</taxon>
        <taxon>Eurotiales</taxon>
        <taxon>Aspergillaceae</taxon>
        <taxon>Aspergillus</taxon>
        <taxon>Aspergillus subgen. Circumdati</taxon>
    </lineage>
</organism>
<proteinExistence type="predicted"/>
<dbReference type="InterPro" id="IPR056119">
    <property type="entry name" value="DUF7702"/>
</dbReference>
<feature type="transmembrane region" description="Helical" evidence="2">
    <location>
        <begin position="183"/>
        <end position="204"/>
    </location>
</feature>
<dbReference type="Pfam" id="PF24800">
    <property type="entry name" value="DUF7702"/>
    <property type="match status" value="2"/>
</dbReference>
<dbReference type="PANTHER" id="PTHR42109">
    <property type="entry name" value="UNPLACED GENOMIC SCAFFOLD UM_SCAF_CONTIG_1.265, WHOLE GENOME SHOTGUN SEQUENCE"/>
    <property type="match status" value="1"/>
</dbReference>
<protein>
    <recommendedName>
        <fullName evidence="3">DUF7702 domain-containing protein</fullName>
    </recommendedName>
</protein>
<keyword evidence="2" id="KW-1133">Transmembrane helix</keyword>
<feature type="transmembrane region" description="Helical" evidence="2">
    <location>
        <begin position="144"/>
        <end position="163"/>
    </location>
</feature>
<feature type="domain" description="DUF7702" evidence="3">
    <location>
        <begin position="5"/>
        <end position="100"/>
    </location>
</feature>
<accession>A0A319D6B1</accession>
<evidence type="ECO:0000313" key="4">
    <source>
        <dbReference type="EMBL" id="PYH92966.1"/>
    </source>
</evidence>
<dbReference type="AlphaFoldDB" id="A0A319D6B1"/>
<dbReference type="PANTHER" id="PTHR42109:SF2">
    <property type="entry name" value="INTEGRAL MEMBRANE PROTEIN"/>
    <property type="match status" value="1"/>
</dbReference>
<dbReference type="STRING" id="1448320.A0A319D6B1"/>
<dbReference type="VEuPathDB" id="FungiDB:BO71DRAFT_485009"/>
<feature type="transmembrane region" description="Helical" evidence="2">
    <location>
        <begin position="253"/>
        <end position="277"/>
    </location>
</feature>
<name>A0A319D6B1_9EURO</name>
<dbReference type="EMBL" id="KZ825903">
    <property type="protein sequence ID" value="PYH92966.1"/>
    <property type="molecule type" value="Genomic_DNA"/>
</dbReference>
<feature type="transmembrane region" description="Helical" evidence="2">
    <location>
        <begin position="216"/>
        <end position="233"/>
    </location>
</feature>
<feature type="transmembrane region" description="Helical" evidence="2">
    <location>
        <begin position="70"/>
        <end position="92"/>
    </location>
</feature>
<evidence type="ECO:0000256" key="2">
    <source>
        <dbReference type="SAM" id="Phobius"/>
    </source>
</evidence>
<evidence type="ECO:0000313" key="5">
    <source>
        <dbReference type="Proteomes" id="UP000247810"/>
    </source>
</evidence>
<keyword evidence="5" id="KW-1185">Reference proteome</keyword>
<reference evidence="4 5" key="1">
    <citation type="submission" date="2018-02" db="EMBL/GenBank/DDBJ databases">
        <title>The genomes of Aspergillus section Nigri reveals drivers in fungal speciation.</title>
        <authorList>
            <consortium name="DOE Joint Genome Institute"/>
            <person name="Vesth T.C."/>
            <person name="Nybo J."/>
            <person name="Theobald S."/>
            <person name="Brandl J."/>
            <person name="Frisvad J.C."/>
            <person name="Nielsen K.F."/>
            <person name="Lyhne E.K."/>
            <person name="Kogle M.E."/>
            <person name="Kuo A."/>
            <person name="Riley R."/>
            <person name="Clum A."/>
            <person name="Nolan M."/>
            <person name="Lipzen A."/>
            <person name="Salamov A."/>
            <person name="Henrissat B."/>
            <person name="Wiebenga A."/>
            <person name="De vries R.P."/>
            <person name="Grigoriev I.V."/>
            <person name="Mortensen U.H."/>
            <person name="Andersen M.R."/>
            <person name="Baker S.E."/>
        </authorList>
    </citation>
    <scope>NUCLEOTIDE SEQUENCE [LARGE SCALE GENOMIC DNA]</scope>
    <source>
        <strain evidence="4 5">CBS 707.79</strain>
    </source>
</reference>
<feature type="transmembrane region" description="Helical" evidence="2">
    <location>
        <begin position="12"/>
        <end position="33"/>
    </location>
</feature>
<evidence type="ECO:0000256" key="1">
    <source>
        <dbReference type="SAM" id="MobiDB-lite"/>
    </source>
</evidence>